<dbReference type="InterPro" id="IPR022171">
    <property type="entry name" value="PPE_C"/>
</dbReference>
<dbReference type="Proteomes" id="UP000218842">
    <property type="component" value="Unassembled WGS sequence"/>
</dbReference>
<dbReference type="GO" id="GO:0052572">
    <property type="term" value="P:response to host immune response"/>
    <property type="evidence" value="ECO:0007669"/>
    <property type="project" value="TreeGrafter"/>
</dbReference>
<reference evidence="4 5" key="1">
    <citation type="journal article" date="2017" name="Genome Biol. Evol.">
        <title>Population Structure and Local Adaptation of MAC Lung Disease Agent Mycobacterium avium subsp. hominissuis.</title>
        <authorList>
            <person name="Yano H."/>
            <person name="Iwamoto T."/>
            <person name="Nishiuchi Y."/>
            <person name="Nakajima C."/>
            <person name="Starkova D.A."/>
            <person name="Mokrousov I."/>
            <person name="Narvskaya O."/>
            <person name="Yoshida S."/>
            <person name="Arikawa K."/>
            <person name="Nakanishi N."/>
            <person name="Osaki K."/>
            <person name="Nakagawa I."/>
            <person name="Ato M."/>
            <person name="Suzuki Y."/>
            <person name="Maruyama F."/>
        </authorList>
    </citation>
    <scope>NUCLEOTIDE SEQUENCE [LARGE SCALE GENOMIC DNA]</scope>
    <source>
        <strain evidence="4 5">OCU466</strain>
    </source>
</reference>
<evidence type="ECO:0000313" key="5">
    <source>
        <dbReference type="Proteomes" id="UP000218842"/>
    </source>
</evidence>
<dbReference type="PANTHER" id="PTHR46766:SF1">
    <property type="entry name" value="GLUTAMINE-RICH PROTEIN 2"/>
    <property type="match status" value="1"/>
</dbReference>
<dbReference type="PANTHER" id="PTHR46766">
    <property type="entry name" value="GLUTAMINE-RICH PROTEIN 2"/>
    <property type="match status" value="1"/>
</dbReference>
<dbReference type="Pfam" id="PF00823">
    <property type="entry name" value="PPE"/>
    <property type="match status" value="1"/>
</dbReference>
<dbReference type="InterPro" id="IPR000030">
    <property type="entry name" value="PPE_dom"/>
</dbReference>
<evidence type="ECO:0000259" key="2">
    <source>
        <dbReference type="Pfam" id="PF00823"/>
    </source>
</evidence>
<name>A0A2A3L8X2_MYCAV</name>
<sequence length="283" mass="27406">LMALIATNILGQNTPAIAATEAQYGEMWAQDAAAMYGYAASSAAASTLTPFTPPQQTTNPTALATQGAAVAQATATSATTNTQATLSQAILAMPQTLQGLAAPASSTSSSSTSSLSSLSSSMSSMSTVLSMTSSTGWIASAGLSSANQLQSLIPKASLASTAATTLAPALGGLGSGTNVLASAGLPGLGTSAAATAGMGRASLVGALSAPQSWAAAASPISPGATALFGTSLNAVPSAEAGVPGAMLGGLPLANMSGRGITGALTDTRFLIRPPMVPRWSEIG</sequence>
<accession>A0A2A3L8X2</accession>
<dbReference type="Pfam" id="PF12484">
    <property type="entry name" value="PPE-SVP"/>
    <property type="match status" value="1"/>
</dbReference>
<dbReference type="Gene3D" id="1.20.1260.20">
    <property type="entry name" value="PPE superfamily"/>
    <property type="match status" value="1"/>
</dbReference>
<gene>
    <name evidence="4" type="ORF">XV03_11350</name>
</gene>
<dbReference type="AlphaFoldDB" id="A0A2A3L8X2"/>
<comment type="similarity">
    <text evidence="1">Belongs to the mycobacterial PPE family.</text>
</comment>
<evidence type="ECO:0000313" key="4">
    <source>
        <dbReference type="EMBL" id="PBJ34461.1"/>
    </source>
</evidence>
<evidence type="ECO:0008006" key="6">
    <source>
        <dbReference type="Google" id="ProtNLM"/>
    </source>
</evidence>
<comment type="caution">
    <text evidence="4">The sequence shown here is derived from an EMBL/GenBank/DDBJ whole genome shotgun (WGS) entry which is preliminary data.</text>
</comment>
<dbReference type="EMBL" id="LBGZ01000097">
    <property type="protein sequence ID" value="PBJ34461.1"/>
    <property type="molecule type" value="Genomic_DNA"/>
</dbReference>
<proteinExistence type="inferred from homology"/>
<protein>
    <recommendedName>
        <fullName evidence="6">PPE family protein</fullName>
    </recommendedName>
</protein>
<organism evidence="4 5">
    <name type="scientific">Mycobacterium avium subsp. hominissuis</name>
    <dbReference type="NCBI Taxonomy" id="439334"/>
    <lineage>
        <taxon>Bacteria</taxon>
        <taxon>Bacillati</taxon>
        <taxon>Actinomycetota</taxon>
        <taxon>Actinomycetes</taxon>
        <taxon>Mycobacteriales</taxon>
        <taxon>Mycobacteriaceae</taxon>
        <taxon>Mycobacterium</taxon>
        <taxon>Mycobacterium avium complex (MAC)</taxon>
    </lineage>
</organism>
<feature type="domain" description="PPE family C-terminal" evidence="3">
    <location>
        <begin position="195"/>
        <end position="278"/>
    </location>
</feature>
<dbReference type="RefSeq" id="WP_095955881.1">
    <property type="nucleotide sequence ID" value="NZ_LBGZ01000097.1"/>
</dbReference>
<feature type="domain" description="PPE" evidence="2">
    <location>
        <begin position="2"/>
        <end position="49"/>
    </location>
</feature>
<feature type="non-terminal residue" evidence="4">
    <location>
        <position position="1"/>
    </location>
</feature>
<dbReference type="InterPro" id="IPR038332">
    <property type="entry name" value="PPE_sf"/>
</dbReference>
<evidence type="ECO:0000259" key="3">
    <source>
        <dbReference type="Pfam" id="PF12484"/>
    </source>
</evidence>
<evidence type="ECO:0000256" key="1">
    <source>
        <dbReference type="ARBA" id="ARBA00010652"/>
    </source>
</evidence>
<dbReference type="SUPFAM" id="SSF140459">
    <property type="entry name" value="PE/PPE dimer-like"/>
    <property type="match status" value="1"/>
</dbReference>